<comment type="caution">
    <text evidence="1">The sequence shown here is derived from an EMBL/GenBank/DDBJ whole genome shotgun (WGS) entry which is preliminary data.</text>
</comment>
<dbReference type="Proteomes" id="UP000298285">
    <property type="component" value="Unassembled WGS sequence"/>
</dbReference>
<sequence length="82" mass="9807">MQTFMEKLERGDINLEPIYTFFKEDISPKDFAKLLDEFLYNYVILFIQSQSDAIISTHKDTLEFIHYLKTLRDIAPLCDKRQ</sequence>
<proteinExistence type="predicted"/>
<dbReference type="OrthoDB" id="997661at2"/>
<reference evidence="1 2" key="1">
    <citation type="submission" date="2019-03" db="EMBL/GenBank/DDBJ databases">
        <title>Diversity of the mouse oral microbiome.</title>
        <authorList>
            <person name="Joseph S."/>
            <person name="Aduse-Opoku J."/>
            <person name="Curtis M."/>
            <person name="Wade W."/>
            <person name="Hashim A."/>
        </authorList>
    </citation>
    <scope>NUCLEOTIDE SEQUENCE [LARGE SCALE GENOMIC DNA]</scope>
    <source>
        <strain evidence="1 2">P11</strain>
    </source>
</reference>
<organism evidence="1 2">
    <name type="scientific">Dysgonomonas mossii</name>
    <dbReference type="NCBI Taxonomy" id="163665"/>
    <lineage>
        <taxon>Bacteria</taxon>
        <taxon>Pseudomonadati</taxon>
        <taxon>Bacteroidota</taxon>
        <taxon>Bacteroidia</taxon>
        <taxon>Bacteroidales</taxon>
        <taxon>Dysgonomonadaceae</taxon>
        <taxon>Dysgonomonas</taxon>
    </lineage>
</organism>
<accession>A0A4Y9ILY2</accession>
<name>A0A4Y9ILY2_9BACT</name>
<dbReference type="EMBL" id="SPPK01000003">
    <property type="protein sequence ID" value="TFU89351.1"/>
    <property type="molecule type" value="Genomic_DNA"/>
</dbReference>
<gene>
    <name evidence="1" type="ORF">E4T88_11725</name>
</gene>
<evidence type="ECO:0000313" key="2">
    <source>
        <dbReference type="Proteomes" id="UP000298285"/>
    </source>
</evidence>
<evidence type="ECO:0000313" key="1">
    <source>
        <dbReference type="EMBL" id="TFU89351.1"/>
    </source>
</evidence>
<protein>
    <submittedName>
        <fullName evidence="1">Uncharacterized protein</fullName>
    </submittedName>
</protein>
<dbReference type="AlphaFoldDB" id="A0A4Y9ILY2"/>